<evidence type="ECO:0000313" key="3">
    <source>
        <dbReference type="Proteomes" id="UP001189429"/>
    </source>
</evidence>
<dbReference type="EMBL" id="CAUYUJ010010001">
    <property type="protein sequence ID" value="CAK0828232.1"/>
    <property type="molecule type" value="Genomic_DNA"/>
</dbReference>
<feature type="region of interest" description="Disordered" evidence="1">
    <location>
        <begin position="92"/>
        <end position="111"/>
    </location>
</feature>
<proteinExistence type="predicted"/>
<dbReference type="SUPFAM" id="SSF101478">
    <property type="entry name" value="ADP-ribosylglycohydrolase"/>
    <property type="match status" value="1"/>
</dbReference>
<protein>
    <submittedName>
        <fullName evidence="2">Uncharacterized protein</fullName>
    </submittedName>
</protein>
<reference evidence="2" key="1">
    <citation type="submission" date="2023-10" db="EMBL/GenBank/DDBJ databases">
        <authorList>
            <person name="Chen Y."/>
            <person name="Shah S."/>
            <person name="Dougan E. K."/>
            <person name="Thang M."/>
            <person name="Chan C."/>
        </authorList>
    </citation>
    <scope>NUCLEOTIDE SEQUENCE [LARGE SCALE GENOMIC DNA]</scope>
</reference>
<dbReference type="Pfam" id="PF03747">
    <property type="entry name" value="ADP_ribosyl_GH"/>
    <property type="match status" value="1"/>
</dbReference>
<dbReference type="InterPro" id="IPR036705">
    <property type="entry name" value="Ribosyl_crysJ1_sf"/>
</dbReference>
<organism evidence="2 3">
    <name type="scientific">Prorocentrum cordatum</name>
    <dbReference type="NCBI Taxonomy" id="2364126"/>
    <lineage>
        <taxon>Eukaryota</taxon>
        <taxon>Sar</taxon>
        <taxon>Alveolata</taxon>
        <taxon>Dinophyceae</taxon>
        <taxon>Prorocentrales</taxon>
        <taxon>Prorocentraceae</taxon>
        <taxon>Prorocentrum</taxon>
    </lineage>
</organism>
<dbReference type="InterPro" id="IPR005502">
    <property type="entry name" value="Ribosyl_crysJ1"/>
</dbReference>
<feature type="compositionally biased region" description="Basic and acidic residues" evidence="1">
    <location>
        <begin position="101"/>
        <end position="111"/>
    </location>
</feature>
<dbReference type="Gene3D" id="1.10.4080.10">
    <property type="entry name" value="ADP-ribosylation/Crystallin J1"/>
    <property type="match status" value="1"/>
</dbReference>
<comment type="caution">
    <text evidence="2">The sequence shown here is derived from an EMBL/GenBank/DDBJ whole genome shotgun (WGS) entry which is preliminary data.</text>
</comment>
<dbReference type="Proteomes" id="UP001189429">
    <property type="component" value="Unassembled WGS sequence"/>
</dbReference>
<name>A0ABN9S8N7_9DINO</name>
<accession>A0ABN9S8N7</accession>
<keyword evidence="3" id="KW-1185">Reference proteome</keyword>
<evidence type="ECO:0000313" key="2">
    <source>
        <dbReference type="EMBL" id="CAK0828232.1"/>
    </source>
</evidence>
<evidence type="ECO:0000256" key="1">
    <source>
        <dbReference type="SAM" id="MobiDB-lite"/>
    </source>
</evidence>
<gene>
    <name evidence="2" type="ORF">PCOR1329_LOCUS27513</name>
</gene>
<sequence length="1431" mass="154477">MSVVEVTVTSAELANGSAIVVEVGVAPSLGQMDLIQRLVANLFGAPPASIEANMPALLSRLVTTSIQSMQESLQAGITQSIQSQLAPAHQKQSGLTRQLHVHREQSNTLEKESKIRKSVKHMEEILSMAESKIPAFTLQQLAGWDLPPESTVFSCGMPSTFTRAPSQLRLLADHPQQLQDRIAPSCLAEFNLSTKRLATGNALRIMSVHIFDLFQQRPARAAGARHYELWRTLSGQDMFDDQMVEVTSEMPTRYTMAAETATRFNRALDSSPAQNLWQLLCDFGVRRGAINCADWRPSDHAAAVLRSLPRIAVGRDEQIAQRHIFKGPMYAPTPGTSMGPLDLPLAPNRARAMPAAPPADLAILSMEQLRAAFRRARLSALGPDGPPAEARPPCPRAADNVNPAMLKLFEGSIAAPGLNASGFAFRPLDLKSRDSKAISSAASWNLRRAAESATSEAQQGLVSWCVEFGDLALPADVAAALCNSSVLFRASHAVQLHPVSDATGEKELRGLRNVSSHSDPRSELPSRCGPSGRLALGVAGRRIVDKPGTIARRFQEQFDGQTVQLRVLDTKQPLITAAGFGRDGDATVIRAASAKLAILDAVDQVLSDWIASVGAQADCFDIWSPIQVGKFGGSPGNVATERSWADNAVVELGLDKAALAAAAKARDKVKPSYAKRLDLTRGIARLQSRARRSRSASILDSLWVSWLGWVLAQLASEPTVTDAFEVLADRLISDHAAHGVKFTQRRLKPRGAQRIPRHIFESSLPEAAARRLLSARLRVAVAADAHELHKWVILEAAREVRDRAFIADPESIIPLFLFAWPLLARQTARAARRNDVDLACISQHVPKLDFDEVSPPSPALLRQLAAKMHYSESGLASILYSAWAASEAGLAVLSEVLMRAMRGLVSAPGLRKTDVKLISATINLQLVDFGAAFLGLYQEFMRTVFAQIGAPFAFLSVLDQLRLILEAVAMLKAVSTLVDLGLVLGPAADDGSCWQAPCLKVKIRWLLRPALVALLRSFAAAQYKHVGVGSTRPEITEVQPIRNTINNHERRFSEMSGTIDARIEEVEENTEDIAIRLTNLENRATEWSDAAATPLSEFQNAGGLDASPSFCAARNALFGSKRFLKSELTNKCQMQITTNGGEGIVLEPYPVQLASPFKSEREAEEQCEHYGAALCGGITCWSTRASGRACTLVLPGARRIQVERADSAESRRLLGCTNSSGLRWLTRAAMESASVQYATEHTFFAASFLAAMAHSLVRLGGGGRPGPAELRALARRSASGLAPRARRFMGRVLDAVERKLAEASAGGPGWGDDPLEADDLAIASFRFTAAGLPEYAAYPCDSSDCGYWGHSGKASPTVPALVAVLYLLLRYADRPLQELLAANAMLGGDTAARAVPLGMLAGAAQGSEALPQGLLGQLRSAPRVAERLRRL</sequence>